<dbReference type="Proteomes" id="UP000886005">
    <property type="component" value="Unassembled WGS sequence"/>
</dbReference>
<proteinExistence type="predicted"/>
<organism evidence="1">
    <name type="scientific">Caldithrix abyssi</name>
    <dbReference type="NCBI Taxonomy" id="187145"/>
    <lineage>
        <taxon>Bacteria</taxon>
        <taxon>Pseudomonadati</taxon>
        <taxon>Calditrichota</taxon>
        <taxon>Calditrichia</taxon>
        <taxon>Calditrichales</taxon>
        <taxon>Calditrichaceae</taxon>
        <taxon>Caldithrix</taxon>
    </lineage>
</organism>
<gene>
    <name evidence="1" type="ORF">ENJ10_10455</name>
</gene>
<dbReference type="AlphaFoldDB" id="A0A7V1PUT8"/>
<accession>A0A7V1PUT8</accession>
<dbReference type="Pfam" id="PF16119">
    <property type="entry name" value="DUF4835"/>
    <property type="match status" value="1"/>
</dbReference>
<evidence type="ECO:0000313" key="1">
    <source>
        <dbReference type="EMBL" id="HED11098.1"/>
    </source>
</evidence>
<comment type="caution">
    <text evidence="1">The sequence shown here is derived from an EMBL/GenBank/DDBJ whole genome shotgun (WGS) entry which is preliminary data.</text>
</comment>
<reference evidence="1" key="1">
    <citation type="journal article" date="2020" name="mSystems">
        <title>Genome- and Community-Level Interaction Insights into Carbon Utilization and Element Cycling Functions of Hydrothermarchaeota in Hydrothermal Sediment.</title>
        <authorList>
            <person name="Zhou Z."/>
            <person name="Liu Y."/>
            <person name="Xu W."/>
            <person name="Pan J."/>
            <person name="Luo Z.H."/>
            <person name="Li M."/>
        </authorList>
    </citation>
    <scope>NUCLEOTIDE SEQUENCE [LARGE SCALE GENOMIC DNA]</scope>
    <source>
        <strain evidence="1">HyVt-456</strain>
    </source>
</reference>
<dbReference type="InterPro" id="IPR032274">
    <property type="entry name" value="DUF4835"/>
</dbReference>
<name>A0A7V1PUT8_CALAY</name>
<sequence>MEKIMHYRFLIFLFVSFLALSGVKAQVLNVRVKLEYDHLNDDEKQNLVGLADKIDSYFNNYDWVDDEYETDVDCSVTIIIETVTEKTFEKLYKAQFVINSSSGENFYDKVWEFPYERSRGLSHNSGQFDPLTHFLDFYAYMVLAGELDTYDLLQGTPYYDKALDIANLALLSQYSRGWSARAEDVQKITSIRTRPLRVVKPDFFEALYEYEEGNFDAAYKLAQKVYQGIREVYKQQPNNKYLRLFFEAHHKQMAALFQDHPDVLNALVEIDSKHRQSYREYLPKE</sequence>
<protein>
    <submittedName>
        <fullName evidence="1">DUF4835 family protein</fullName>
    </submittedName>
</protein>
<dbReference type="EMBL" id="DRLD01000286">
    <property type="protein sequence ID" value="HED11098.1"/>
    <property type="molecule type" value="Genomic_DNA"/>
</dbReference>